<accession>A0A1R3FVH8</accession>
<evidence type="ECO:0000256" key="1">
    <source>
        <dbReference type="SAM" id="MobiDB-lite"/>
    </source>
</evidence>
<feature type="non-terminal residue" evidence="2">
    <location>
        <position position="1"/>
    </location>
</feature>
<gene>
    <name evidence="2" type="ORF">COLO4_38398</name>
</gene>
<proteinExistence type="predicted"/>
<protein>
    <submittedName>
        <fullName evidence="2">Uncharacterized protein</fullName>
    </submittedName>
</protein>
<keyword evidence="3" id="KW-1185">Reference proteome</keyword>
<feature type="region of interest" description="Disordered" evidence="1">
    <location>
        <begin position="20"/>
        <end position="63"/>
    </location>
</feature>
<dbReference type="AlphaFoldDB" id="A0A1R3FVH8"/>
<dbReference type="EMBL" id="AWUE01024782">
    <property type="protein sequence ID" value="OMO49766.1"/>
    <property type="molecule type" value="Genomic_DNA"/>
</dbReference>
<dbReference type="Proteomes" id="UP000187203">
    <property type="component" value="Unassembled WGS sequence"/>
</dbReference>
<sequence length="92" mass="10135">AARGRRMRNRVMVVRDTAYSPTKTSCPTQTQHSQSSMVHSLGVEKQNRRRPFTDQVGEGGDVNSSVTTIGTMLEGSSKTIEKLATCFQFLAD</sequence>
<organism evidence="2 3">
    <name type="scientific">Corchorus olitorius</name>
    <dbReference type="NCBI Taxonomy" id="93759"/>
    <lineage>
        <taxon>Eukaryota</taxon>
        <taxon>Viridiplantae</taxon>
        <taxon>Streptophyta</taxon>
        <taxon>Embryophyta</taxon>
        <taxon>Tracheophyta</taxon>
        <taxon>Spermatophyta</taxon>
        <taxon>Magnoliopsida</taxon>
        <taxon>eudicotyledons</taxon>
        <taxon>Gunneridae</taxon>
        <taxon>Pentapetalae</taxon>
        <taxon>rosids</taxon>
        <taxon>malvids</taxon>
        <taxon>Malvales</taxon>
        <taxon>Malvaceae</taxon>
        <taxon>Grewioideae</taxon>
        <taxon>Apeibeae</taxon>
        <taxon>Corchorus</taxon>
    </lineage>
</organism>
<evidence type="ECO:0000313" key="3">
    <source>
        <dbReference type="Proteomes" id="UP000187203"/>
    </source>
</evidence>
<reference evidence="3" key="1">
    <citation type="submission" date="2013-09" db="EMBL/GenBank/DDBJ databases">
        <title>Corchorus olitorius genome sequencing.</title>
        <authorList>
            <person name="Alam M."/>
            <person name="Haque M.S."/>
            <person name="Islam M.S."/>
            <person name="Emdad E.M."/>
            <person name="Islam M.M."/>
            <person name="Ahmed B."/>
            <person name="Halim A."/>
            <person name="Hossen Q.M.M."/>
            <person name="Hossain M.Z."/>
            <person name="Ahmed R."/>
            <person name="Khan M.M."/>
            <person name="Islam R."/>
            <person name="Rashid M.M."/>
            <person name="Khan S.A."/>
            <person name="Rahman M.S."/>
            <person name="Alam M."/>
            <person name="Yahiya A.S."/>
            <person name="Khan M.S."/>
            <person name="Azam M.S."/>
            <person name="Haque T."/>
            <person name="Lashkar M.Z.H."/>
            <person name="Akhand A.I."/>
            <person name="Morshed G."/>
            <person name="Roy S."/>
            <person name="Uddin K.S."/>
            <person name="Rabeya T."/>
            <person name="Hossain A.S."/>
            <person name="Chowdhury A."/>
            <person name="Snigdha A.R."/>
            <person name="Mortoza M.S."/>
            <person name="Matin S.A."/>
            <person name="Hoque S.M.E."/>
            <person name="Islam M.K."/>
            <person name="Roy D.K."/>
            <person name="Haider R."/>
            <person name="Moosa M.M."/>
            <person name="Elias S.M."/>
            <person name="Hasan A.M."/>
            <person name="Jahan S."/>
            <person name="Shafiuddin M."/>
            <person name="Mahmood N."/>
            <person name="Shommy N.S."/>
        </authorList>
    </citation>
    <scope>NUCLEOTIDE SEQUENCE [LARGE SCALE GENOMIC DNA]</scope>
    <source>
        <strain evidence="3">cv. O-4</strain>
    </source>
</reference>
<name>A0A1R3FVH8_9ROSI</name>
<comment type="caution">
    <text evidence="2">The sequence shown here is derived from an EMBL/GenBank/DDBJ whole genome shotgun (WGS) entry which is preliminary data.</text>
</comment>
<feature type="compositionally biased region" description="Polar residues" evidence="1">
    <location>
        <begin position="20"/>
        <end position="38"/>
    </location>
</feature>
<evidence type="ECO:0000313" key="2">
    <source>
        <dbReference type="EMBL" id="OMO49766.1"/>
    </source>
</evidence>